<dbReference type="InterPro" id="IPR045584">
    <property type="entry name" value="Pilin-like"/>
</dbReference>
<evidence type="ECO:0000313" key="13">
    <source>
        <dbReference type="EMBL" id="SHH95985.1"/>
    </source>
</evidence>
<keyword evidence="14" id="KW-1185">Reference proteome</keyword>
<evidence type="ECO:0000256" key="4">
    <source>
        <dbReference type="ARBA" id="ARBA00022481"/>
    </source>
</evidence>
<evidence type="ECO:0000256" key="11">
    <source>
        <dbReference type="SAM" id="Phobius"/>
    </source>
</evidence>
<accession>A0A1M5X826</accession>
<evidence type="ECO:0000256" key="10">
    <source>
        <dbReference type="ARBA" id="ARBA00030775"/>
    </source>
</evidence>
<feature type="domain" description="General secretion pathway GspH" evidence="12">
    <location>
        <begin position="42"/>
        <end position="149"/>
    </location>
</feature>
<evidence type="ECO:0000256" key="6">
    <source>
        <dbReference type="ARBA" id="ARBA00022692"/>
    </source>
</evidence>
<comment type="subcellular location">
    <subcellularLocation>
        <location evidence="1">Cell inner membrane</location>
        <topology evidence="1">Single-pass membrane protein</topology>
    </subcellularLocation>
</comment>
<comment type="similarity">
    <text evidence="9">Belongs to the GSP H family.</text>
</comment>
<dbReference type="OrthoDB" id="5422389at2"/>
<evidence type="ECO:0000259" key="12">
    <source>
        <dbReference type="Pfam" id="PF12019"/>
    </source>
</evidence>
<evidence type="ECO:0000256" key="1">
    <source>
        <dbReference type="ARBA" id="ARBA00004377"/>
    </source>
</evidence>
<sequence length="154" mass="16727">MKPQTGITLMEVVTAVSILAVLTLIATPPLLAWKKNAQLQGAVSRMAAGLQLGRTYALANREYVVLDFQSNHFLVFVDNGAGGAVAGDWLKTGDEQVLREYEFPSTIACSTNFPSDRFRFKGFGRNQPGTIVMTQQGGNIAKVIVNVVGRIRVE</sequence>
<evidence type="ECO:0000313" key="14">
    <source>
        <dbReference type="Proteomes" id="UP000184139"/>
    </source>
</evidence>
<dbReference type="InterPro" id="IPR022346">
    <property type="entry name" value="T2SS_GspH"/>
</dbReference>
<dbReference type="SUPFAM" id="SSF54523">
    <property type="entry name" value="Pili subunits"/>
    <property type="match status" value="1"/>
</dbReference>
<dbReference type="GO" id="GO:0015627">
    <property type="term" value="C:type II protein secretion system complex"/>
    <property type="evidence" value="ECO:0007669"/>
    <property type="project" value="InterPro"/>
</dbReference>
<name>A0A1M5X826_9BACT</name>
<protein>
    <recommendedName>
        <fullName evidence="2">Type II secretion system protein H</fullName>
    </recommendedName>
    <alternativeName>
        <fullName evidence="10">General secretion pathway protein H</fullName>
    </alternativeName>
</protein>
<evidence type="ECO:0000256" key="2">
    <source>
        <dbReference type="ARBA" id="ARBA00021549"/>
    </source>
</evidence>
<gene>
    <name evidence="13" type="ORF">SAMN02745124_02841</name>
</gene>
<evidence type="ECO:0000256" key="7">
    <source>
        <dbReference type="ARBA" id="ARBA00022989"/>
    </source>
</evidence>
<dbReference type="Gene3D" id="3.55.40.10">
    <property type="entry name" value="minor pseudopilin epsh domain"/>
    <property type="match status" value="1"/>
</dbReference>
<evidence type="ECO:0000256" key="9">
    <source>
        <dbReference type="ARBA" id="ARBA00025772"/>
    </source>
</evidence>
<keyword evidence="4" id="KW-0488">Methylation</keyword>
<dbReference type="Proteomes" id="UP000184139">
    <property type="component" value="Unassembled WGS sequence"/>
</dbReference>
<dbReference type="GO" id="GO:0015628">
    <property type="term" value="P:protein secretion by the type II secretion system"/>
    <property type="evidence" value="ECO:0007669"/>
    <property type="project" value="InterPro"/>
</dbReference>
<evidence type="ECO:0000256" key="8">
    <source>
        <dbReference type="ARBA" id="ARBA00023136"/>
    </source>
</evidence>
<keyword evidence="8 11" id="KW-0472">Membrane</keyword>
<reference evidence="13 14" key="1">
    <citation type="submission" date="2016-11" db="EMBL/GenBank/DDBJ databases">
        <authorList>
            <person name="Jaros S."/>
            <person name="Januszkiewicz K."/>
            <person name="Wedrychowicz H."/>
        </authorList>
    </citation>
    <scope>NUCLEOTIDE SEQUENCE [LARGE SCALE GENOMIC DNA]</scope>
    <source>
        <strain evidence="13 14">DSM 9705</strain>
    </source>
</reference>
<dbReference type="RefSeq" id="WP_073377136.1">
    <property type="nucleotide sequence ID" value="NZ_FQXS01000018.1"/>
</dbReference>
<proteinExistence type="inferred from homology"/>
<keyword evidence="3" id="KW-1003">Cell membrane</keyword>
<keyword evidence="6 11" id="KW-0812">Transmembrane</keyword>
<evidence type="ECO:0000256" key="5">
    <source>
        <dbReference type="ARBA" id="ARBA00022519"/>
    </source>
</evidence>
<feature type="transmembrane region" description="Helical" evidence="11">
    <location>
        <begin position="12"/>
        <end position="33"/>
    </location>
</feature>
<dbReference type="EMBL" id="FQXS01000018">
    <property type="protein sequence ID" value="SHH95985.1"/>
    <property type="molecule type" value="Genomic_DNA"/>
</dbReference>
<evidence type="ECO:0000256" key="3">
    <source>
        <dbReference type="ARBA" id="ARBA00022475"/>
    </source>
</evidence>
<organism evidence="13 14">
    <name type="scientific">Desulfofustis glycolicus DSM 9705</name>
    <dbReference type="NCBI Taxonomy" id="1121409"/>
    <lineage>
        <taxon>Bacteria</taxon>
        <taxon>Pseudomonadati</taxon>
        <taxon>Thermodesulfobacteriota</taxon>
        <taxon>Desulfobulbia</taxon>
        <taxon>Desulfobulbales</taxon>
        <taxon>Desulfocapsaceae</taxon>
        <taxon>Desulfofustis</taxon>
    </lineage>
</organism>
<keyword evidence="7 11" id="KW-1133">Transmembrane helix</keyword>
<dbReference type="Pfam" id="PF12019">
    <property type="entry name" value="GspH"/>
    <property type="match status" value="1"/>
</dbReference>
<dbReference type="STRING" id="1121409.SAMN02745124_02841"/>
<dbReference type="GO" id="GO:0005886">
    <property type="term" value="C:plasma membrane"/>
    <property type="evidence" value="ECO:0007669"/>
    <property type="project" value="UniProtKB-SubCell"/>
</dbReference>
<dbReference type="AlphaFoldDB" id="A0A1M5X826"/>
<keyword evidence="5" id="KW-0997">Cell inner membrane</keyword>